<dbReference type="GO" id="GO:0032580">
    <property type="term" value="C:Golgi cisterna membrane"/>
    <property type="evidence" value="ECO:0007669"/>
    <property type="project" value="UniProtKB-SubCell"/>
</dbReference>
<feature type="transmembrane region" description="Helical" evidence="27">
    <location>
        <begin position="465"/>
        <end position="484"/>
    </location>
</feature>
<reference evidence="30" key="1">
    <citation type="submission" date="2023-03" db="EMBL/GenBank/DDBJ databases">
        <title>Electrophorus voltai genome.</title>
        <authorList>
            <person name="Bian C."/>
        </authorList>
    </citation>
    <scope>NUCLEOTIDE SEQUENCE</scope>
    <source>
        <strain evidence="30">CB-2022</strain>
        <tissue evidence="30">Muscle</tissue>
    </source>
</reference>
<dbReference type="SUPFAM" id="SSF161111">
    <property type="entry name" value="Cation efflux protein transmembrane domain-like"/>
    <property type="match status" value="1"/>
</dbReference>
<evidence type="ECO:0000256" key="3">
    <source>
        <dbReference type="ARBA" id="ARBA00004205"/>
    </source>
</evidence>
<evidence type="ECO:0000259" key="29">
    <source>
        <dbReference type="SMART" id="SM01332"/>
    </source>
</evidence>
<feature type="domain" description="Cyclin-like" evidence="28">
    <location>
        <begin position="797"/>
        <end position="881"/>
    </location>
</feature>
<evidence type="ECO:0000256" key="15">
    <source>
        <dbReference type="ARBA" id="ARBA00022906"/>
    </source>
</evidence>
<evidence type="ECO:0000256" key="22">
    <source>
        <dbReference type="ARBA" id="ARBA00023329"/>
    </source>
</evidence>
<keyword evidence="20 27" id="KW-0472">Membrane</keyword>
<dbReference type="InterPro" id="IPR048026">
    <property type="entry name" value="CCNB1_first_cyclin-box"/>
</dbReference>
<dbReference type="InterPro" id="IPR013763">
    <property type="entry name" value="Cyclin-like_dom"/>
</dbReference>
<feature type="transmembrane region" description="Helical" evidence="27">
    <location>
        <begin position="47"/>
        <end position="66"/>
    </location>
</feature>
<dbReference type="SUPFAM" id="SSF47954">
    <property type="entry name" value="Cyclin-like"/>
    <property type="match status" value="2"/>
</dbReference>
<keyword evidence="18 26" id="KW-0406">Ion transport</keyword>
<keyword evidence="12" id="KW-0479">Metal-binding</keyword>
<evidence type="ECO:0000256" key="10">
    <source>
        <dbReference type="ARBA" id="ARBA00022618"/>
    </source>
</evidence>
<keyword evidence="11 27" id="KW-0812">Transmembrane</keyword>
<dbReference type="GO" id="GO:1904257">
    <property type="term" value="P:zinc ion import into Golgi lumen"/>
    <property type="evidence" value="ECO:0007669"/>
    <property type="project" value="TreeGrafter"/>
</dbReference>
<comment type="function">
    <text evidence="26">Functions as a zinc transporter.</text>
</comment>
<evidence type="ECO:0000256" key="11">
    <source>
        <dbReference type="ARBA" id="ARBA00022692"/>
    </source>
</evidence>
<comment type="subcellular location">
    <subcellularLocation>
        <location evidence="4">Cytoplasmic vesicle</location>
        <location evidence="4">COPII-coated vesicle membrane</location>
        <topology evidence="4">Multi-pass membrane protein</topology>
    </subcellularLocation>
    <subcellularLocation>
        <location evidence="5">Cytoplasmic vesicle</location>
        <location evidence="5">Secretory vesicle membrane</location>
        <topology evidence="5">Multi-pass membrane protein</topology>
    </subcellularLocation>
    <subcellularLocation>
        <location evidence="3">Golgi apparatus</location>
        <location evidence="3">Golgi stack membrane</location>
        <topology evidence="3">Multi-pass membrane protein</topology>
    </subcellularLocation>
    <subcellularLocation>
        <location evidence="2 26">Golgi apparatus</location>
        <location evidence="2 26">trans-Golgi network membrane</location>
        <topology evidence="2 26">Multi-pass membrane protein</topology>
    </subcellularLocation>
</comment>
<comment type="catalytic activity">
    <reaction evidence="24">
        <text>Zn(2+)(in) + 2 H(+)(out) = Zn(2+)(out) + 2 H(+)(in)</text>
        <dbReference type="Rhea" id="RHEA:72627"/>
        <dbReference type="ChEBI" id="CHEBI:15378"/>
        <dbReference type="ChEBI" id="CHEBI:29105"/>
    </reaction>
</comment>
<dbReference type="InterPro" id="IPR045316">
    <property type="entry name" value="Msc2-like"/>
</dbReference>
<dbReference type="PROSITE" id="PS00292">
    <property type="entry name" value="CYCLINS"/>
    <property type="match status" value="1"/>
</dbReference>
<evidence type="ECO:0000256" key="5">
    <source>
        <dbReference type="ARBA" id="ARBA00004638"/>
    </source>
</evidence>
<evidence type="ECO:0000256" key="8">
    <source>
        <dbReference type="ARBA" id="ARBA00022448"/>
    </source>
</evidence>
<dbReference type="InterPro" id="IPR036915">
    <property type="entry name" value="Cyclin-like_sf"/>
</dbReference>
<sequence>MSLLLHPVLCLPGETSFTALLYNAVVTLHKPMLPAQIRHAAERLTRYIVLLLLTKLLKALGIFESYDLLKVVHVVQFLFILKLGCAVILLFFQKPFSSGKMVAKRQWIRILKHAVISSVISLLGFFGLTLCGPLRTLLLFEHSDLVVISLLSVLFTNSGGGPSKTRGAAFFIIAVVCLLLFDNDDLMAKMAEHPEGHHDSALTHALYTGISFLGVADHKGGVVLLVLALCLKVAFHTHSRKLSVEIGGAKRLYALSNLVSSVVLLPWVIVLSSTTESKVESWSSLALPFALIVFSIMVLDFYVESICTAKLEALRCARYGSACLFLSGLLLANFWTHPLTDQLRAMSKSGQQASTEHVLSGGVLVSACFFVMANSILSSPSEKGQKGTLVGYSPEGMPLYNLMGDALQHSSQSLPRFIKDSLKQILEEYDSRQIFYFLCLNLAFTFVELFYGVWTNSLGLISDGFHMLFDCSALVLGLFAALMTRWKATRIYSYGYGRVEILSGFINGLFLMVIAFFVFVESVSRLIDPPNINTVMLAQVFDPLISLVIFWLVLSKSGVFLHVLADTMGSVGVIISTVLISQFGWLIADPICSLFIATLIFLSVIPLLKDACEVLLLRTPPEQEKDLNFALEKSTRLPSSENQNAVAGKAVIANKPGLRPRAALGEIGNAVLPRQPQTKKDLKTAPVVLENKPPEKTQRPKAVTKVENEVQILSEPSSPVPMETSGCASDDLCQAFSDVLLNIKDVDADDYDNPMLCSEYVKDIYKYLHQLETDQAVRPRYLEGREVTGNMRAILIDWLVQVQIKFRLLQETMYMTVAIIDRFLQDHPVPKKQLQLVGVTAMFIASKYEEMYPPEIADFAFVTDRAYTTAEIRKMEMEVLQVLNFGFGRPLPLQFLRRASKIAEVTAEHHTLAKYFVELTMVDYDMVHFPPSQVASAAFALMLKVFSCGEWDPTLQYYMGYTEDSLIPVMQHIAKNVVKVNEGHSKHLAVKNKYSSQKQMRIASISRLKSALIKDLAAQVL</sequence>
<keyword evidence="13" id="KW-0498">Mitosis</keyword>
<dbReference type="NCBIfam" id="TIGR01297">
    <property type="entry name" value="CDF"/>
    <property type="match status" value="1"/>
</dbReference>
<feature type="transmembrane region" description="Helical" evidence="27">
    <location>
        <begin position="252"/>
        <end position="270"/>
    </location>
</feature>
<evidence type="ECO:0000256" key="13">
    <source>
        <dbReference type="ARBA" id="ARBA00022776"/>
    </source>
</evidence>
<comment type="subunit">
    <text evidence="23">Heterodimer with SLC30A6/ZNT6; form a functional zinc ion transmembrane transporter.</text>
</comment>
<evidence type="ECO:0000256" key="9">
    <source>
        <dbReference type="ARBA" id="ARBA00022449"/>
    </source>
</evidence>
<evidence type="ECO:0000256" key="12">
    <source>
        <dbReference type="ARBA" id="ARBA00022723"/>
    </source>
</evidence>
<dbReference type="FunFam" id="1.10.472.10:FF:000198">
    <property type="entry name" value="G2/mitotic-specific cyclin-B1"/>
    <property type="match status" value="1"/>
</dbReference>
<feature type="transmembrane region" description="Helical" evidence="27">
    <location>
        <begin position="559"/>
        <end position="580"/>
    </location>
</feature>
<feature type="transmembrane region" description="Helical" evidence="27">
    <location>
        <begin position="496"/>
        <end position="520"/>
    </location>
</feature>
<dbReference type="GO" id="GO:0015297">
    <property type="term" value="F:antiporter activity"/>
    <property type="evidence" value="ECO:0007669"/>
    <property type="project" value="UniProtKB-KW"/>
</dbReference>
<evidence type="ECO:0000256" key="27">
    <source>
        <dbReference type="SAM" id="Phobius"/>
    </source>
</evidence>
<keyword evidence="8 26" id="KW-0813">Transport</keyword>
<dbReference type="GO" id="GO:0051301">
    <property type="term" value="P:cell division"/>
    <property type="evidence" value="ECO:0007669"/>
    <property type="project" value="UniProtKB-KW"/>
</dbReference>
<keyword evidence="10" id="KW-0132">Cell division</keyword>
<evidence type="ECO:0000313" key="30">
    <source>
        <dbReference type="EMBL" id="KAK1787936.1"/>
    </source>
</evidence>
<accession>A0AAD9DN79</accession>
<dbReference type="Pfam" id="PF02984">
    <property type="entry name" value="Cyclin_C"/>
    <property type="match status" value="1"/>
</dbReference>
<dbReference type="GO" id="GO:0046872">
    <property type="term" value="F:metal ion binding"/>
    <property type="evidence" value="ECO:0007669"/>
    <property type="project" value="UniProtKB-KW"/>
</dbReference>
<dbReference type="InterPro" id="IPR058533">
    <property type="entry name" value="Cation_efflux_TM"/>
</dbReference>
<dbReference type="Proteomes" id="UP001239994">
    <property type="component" value="Unassembled WGS sequence"/>
</dbReference>
<dbReference type="InterPro" id="IPR006671">
    <property type="entry name" value="Cyclin_N"/>
</dbReference>
<keyword evidence="19 25" id="KW-0195">Cyclin</keyword>
<feature type="transmembrane region" description="Helical" evidence="27">
    <location>
        <begin position="532"/>
        <end position="552"/>
    </location>
</feature>
<evidence type="ECO:0000256" key="2">
    <source>
        <dbReference type="ARBA" id="ARBA00004166"/>
    </source>
</evidence>
<feature type="transmembrane region" description="Helical" evidence="27">
    <location>
        <begin position="282"/>
        <end position="304"/>
    </location>
</feature>
<organism evidence="30 31">
    <name type="scientific">Electrophorus voltai</name>
    <dbReference type="NCBI Taxonomy" id="2609070"/>
    <lineage>
        <taxon>Eukaryota</taxon>
        <taxon>Metazoa</taxon>
        <taxon>Chordata</taxon>
        <taxon>Craniata</taxon>
        <taxon>Vertebrata</taxon>
        <taxon>Euteleostomi</taxon>
        <taxon>Actinopterygii</taxon>
        <taxon>Neopterygii</taxon>
        <taxon>Teleostei</taxon>
        <taxon>Ostariophysi</taxon>
        <taxon>Gymnotiformes</taxon>
        <taxon>Gymnotoidei</taxon>
        <taxon>Gymnotidae</taxon>
        <taxon>Electrophorus</taxon>
    </lineage>
</organism>
<feature type="transmembrane region" description="Helical" evidence="27">
    <location>
        <begin position="113"/>
        <end position="130"/>
    </location>
</feature>
<evidence type="ECO:0000256" key="4">
    <source>
        <dbReference type="ARBA" id="ARBA00004557"/>
    </source>
</evidence>
<dbReference type="InterPro" id="IPR048258">
    <property type="entry name" value="Cyclins_cyclin-box"/>
</dbReference>
<evidence type="ECO:0000256" key="7">
    <source>
        <dbReference type="ARBA" id="ARBA00008873"/>
    </source>
</evidence>
<feature type="transmembrane region" description="Helical" evidence="27">
    <location>
        <begin position="316"/>
        <end position="337"/>
    </location>
</feature>
<dbReference type="GO" id="GO:0005385">
    <property type="term" value="F:zinc ion transmembrane transporter activity"/>
    <property type="evidence" value="ECO:0007669"/>
    <property type="project" value="UniProtKB-UniRule"/>
</dbReference>
<keyword evidence="31" id="KW-1185">Reference proteome</keyword>
<feature type="transmembrane region" description="Helical" evidence="27">
    <location>
        <begin position="6"/>
        <end position="26"/>
    </location>
</feature>
<dbReference type="EMBL" id="JAROKS010000023">
    <property type="protein sequence ID" value="KAK1787936.1"/>
    <property type="molecule type" value="Genomic_DNA"/>
</dbReference>
<dbReference type="Pfam" id="PF00134">
    <property type="entry name" value="Cyclin_N"/>
    <property type="match status" value="1"/>
</dbReference>
<dbReference type="CDD" id="cd20565">
    <property type="entry name" value="CYCLIN_CCNB1_rpt1"/>
    <property type="match status" value="1"/>
</dbReference>
<gene>
    <name evidence="30" type="ORF">P4O66_016415</name>
</gene>
<dbReference type="Pfam" id="PF01545">
    <property type="entry name" value="Cation_efflux"/>
    <property type="match status" value="1"/>
</dbReference>
<keyword evidence="14" id="KW-0862">Zinc</keyword>
<keyword evidence="21" id="KW-0131">Cell cycle</keyword>
<feature type="domain" description="Cyclin C-terminal" evidence="29">
    <location>
        <begin position="890"/>
        <end position="1008"/>
    </location>
</feature>
<proteinExistence type="inferred from homology"/>
<dbReference type="GO" id="GO:0012507">
    <property type="term" value="C:ER to Golgi transport vesicle membrane"/>
    <property type="evidence" value="ECO:0007669"/>
    <property type="project" value="UniProtKB-SubCell"/>
</dbReference>
<feature type="transmembrane region" description="Helical" evidence="27">
    <location>
        <begin position="434"/>
        <end position="453"/>
    </location>
</feature>
<keyword evidence="15" id="KW-0864">Zinc transport</keyword>
<dbReference type="Gene3D" id="1.10.472.10">
    <property type="entry name" value="Cyclin-like"/>
    <property type="match status" value="2"/>
</dbReference>
<evidence type="ECO:0000313" key="31">
    <source>
        <dbReference type="Proteomes" id="UP001239994"/>
    </source>
</evidence>
<evidence type="ECO:0000256" key="26">
    <source>
        <dbReference type="RuleBase" id="RU369017"/>
    </source>
</evidence>
<dbReference type="GO" id="GO:0005829">
    <property type="term" value="C:cytosol"/>
    <property type="evidence" value="ECO:0007669"/>
    <property type="project" value="UniProtKB-ARBA"/>
</dbReference>
<feature type="transmembrane region" description="Helical" evidence="27">
    <location>
        <begin position="586"/>
        <end position="608"/>
    </location>
</feature>
<feature type="transmembrane region" description="Helical" evidence="27">
    <location>
        <begin position="204"/>
        <end position="231"/>
    </location>
</feature>
<dbReference type="GO" id="GO:0006882">
    <property type="term" value="P:intracellular zinc ion homeostasis"/>
    <property type="evidence" value="ECO:0007669"/>
    <property type="project" value="InterPro"/>
</dbReference>
<evidence type="ECO:0000256" key="20">
    <source>
        <dbReference type="ARBA" id="ARBA00023136"/>
    </source>
</evidence>
<dbReference type="PANTHER" id="PTHR45755">
    <property type="match status" value="1"/>
</dbReference>
<evidence type="ECO:0000256" key="14">
    <source>
        <dbReference type="ARBA" id="ARBA00022833"/>
    </source>
</evidence>
<protein>
    <recommendedName>
        <fullName evidence="26">Zinc transporter</fullName>
    </recommendedName>
</protein>
<keyword evidence="17 26" id="KW-0333">Golgi apparatus</keyword>
<comment type="function">
    <text evidence="1">Essential for the control of the cell cycle at the G2/M (mitosis) transition.</text>
</comment>
<evidence type="ECO:0000256" key="21">
    <source>
        <dbReference type="ARBA" id="ARBA00023306"/>
    </source>
</evidence>
<evidence type="ECO:0000256" key="6">
    <source>
        <dbReference type="ARBA" id="ARBA00006955"/>
    </source>
</evidence>
<keyword evidence="16 27" id="KW-1133">Transmembrane helix</keyword>
<dbReference type="InterPro" id="IPR027469">
    <property type="entry name" value="Cation_efflux_TMD_sf"/>
</dbReference>
<dbReference type="InterPro" id="IPR004367">
    <property type="entry name" value="Cyclin_C-dom"/>
</dbReference>
<comment type="similarity">
    <text evidence="7 26">Belongs to the cation diffusion facilitator (CDF) transporter (TC 2.A.4) family. SLC30A subfamily.</text>
</comment>
<dbReference type="Gene3D" id="1.20.1510.10">
    <property type="entry name" value="Cation efflux protein transmembrane domain"/>
    <property type="match status" value="1"/>
</dbReference>
<evidence type="ECO:0000256" key="25">
    <source>
        <dbReference type="RuleBase" id="RU000383"/>
    </source>
</evidence>
<dbReference type="SMART" id="SM00385">
    <property type="entry name" value="CYCLIN"/>
    <property type="match status" value="2"/>
</dbReference>
<evidence type="ECO:0000259" key="28">
    <source>
        <dbReference type="SMART" id="SM00385"/>
    </source>
</evidence>
<keyword evidence="9" id="KW-0050">Antiport</keyword>
<evidence type="ECO:0000256" key="16">
    <source>
        <dbReference type="ARBA" id="ARBA00022989"/>
    </source>
</evidence>
<feature type="transmembrane region" description="Helical" evidence="27">
    <location>
        <begin position="357"/>
        <end position="377"/>
    </location>
</feature>
<evidence type="ECO:0000256" key="19">
    <source>
        <dbReference type="ARBA" id="ARBA00023127"/>
    </source>
</evidence>
<evidence type="ECO:0000256" key="17">
    <source>
        <dbReference type="ARBA" id="ARBA00023034"/>
    </source>
</evidence>
<name>A0AAD9DN79_9TELE</name>
<evidence type="ECO:0000256" key="23">
    <source>
        <dbReference type="ARBA" id="ARBA00038531"/>
    </source>
</evidence>
<evidence type="ECO:0000256" key="1">
    <source>
        <dbReference type="ARBA" id="ARBA00003222"/>
    </source>
</evidence>
<dbReference type="SMART" id="SM01332">
    <property type="entry name" value="Cyclin_C"/>
    <property type="match status" value="1"/>
</dbReference>
<comment type="similarity">
    <text evidence="6">Belongs to the cyclin family. Cyclin AB subfamily.</text>
</comment>
<keyword evidence="22" id="KW-0968">Cytoplasmic vesicle</keyword>
<dbReference type="PANTHER" id="PTHR45755:SF1">
    <property type="entry name" value="PROTON-COUPLED ZINC ANTIPORTER SLC30A5"/>
    <property type="match status" value="1"/>
</dbReference>
<dbReference type="InterPro" id="IPR002524">
    <property type="entry name" value="Cation_efflux"/>
</dbReference>
<evidence type="ECO:0000256" key="18">
    <source>
        <dbReference type="ARBA" id="ARBA00023065"/>
    </source>
</evidence>
<feature type="transmembrane region" description="Helical" evidence="27">
    <location>
        <begin position="72"/>
        <end position="92"/>
    </location>
</feature>
<feature type="domain" description="Cyclin-like" evidence="28">
    <location>
        <begin position="894"/>
        <end position="975"/>
    </location>
</feature>
<dbReference type="AlphaFoldDB" id="A0AAD9DN79"/>
<comment type="caution">
    <text evidence="30">The sequence shown here is derived from an EMBL/GenBank/DDBJ whole genome shotgun (WGS) entry which is preliminary data.</text>
</comment>
<evidence type="ECO:0000256" key="24">
    <source>
        <dbReference type="ARBA" id="ARBA00048349"/>
    </source>
</evidence>